<sequence>MASVRPPVIELNAGDVLHITRACSVQFTKPIMFRLIKVRTDLVTYFGWMWLDGYELDGKGEAVARRELFVIEEGIRKLSPPARRVIVQPGRRAANLRPG</sequence>
<reference evidence="1 2" key="1">
    <citation type="submission" date="2016-06" db="EMBL/GenBank/DDBJ databases">
        <authorList>
            <person name="Kjaerup R.B."/>
            <person name="Dalgaard T.S."/>
            <person name="Juul-Madsen H.R."/>
        </authorList>
    </citation>
    <scope>NUCLEOTIDE SEQUENCE [LARGE SCALE GENOMIC DNA]</scope>
    <source>
        <strain evidence="1 2">DSM 45626</strain>
    </source>
</reference>
<gene>
    <name evidence="1" type="ORF">GA0070558_112114</name>
</gene>
<dbReference type="Proteomes" id="UP000199375">
    <property type="component" value="Unassembled WGS sequence"/>
</dbReference>
<evidence type="ECO:0000313" key="2">
    <source>
        <dbReference type="Proteomes" id="UP000199375"/>
    </source>
</evidence>
<protein>
    <submittedName>
        <fullName evidence="1">Uncharacterized protein</fullName>
    </submittedName>
</protein>
<accession>A0A1C4W0K2</accession>
<dbReference type="EMBL" id="FMCW01000012">
    <property type="protein sequence ID" value="SCE89519.1"/>
    <property type="molecule type" value="Genomic_DNA"/>
</dbReference>
<proteinExistence type="predicted"/>
<evidence type="ECO:0000313" key="1">
    <source>
        <dbReference type="EMBL" id="SCE89519.1"/>
    </source>
</evidence>
<dbReference type="RefSeq" id="WP_256091933.1">
    <property type="nucleotide sequence ID" value="NZ_FMCW01000012.1"/>
</dbReference>
<name>A0A1C4W0K2_9ACTN</name>
<organism evidence="1 2">
    <name type="scientific">Micromonospora haikouensis</name>
    <dbReference type="NCBI Taxonomy" id="686309"/>
    <lineage>
        <taxon>Bacteria</taxon>
        <taxon>Bacillati</taxon>
        <taxon>Actinomycetota</taxon>
        <taxon>Actinomycetes</taxon>
        <taxon>Micromonosporales</taxon>
        <taxon>Micromonosporaceae</taxon>
        <taxon>Micromonospora</taxon>
    </lineage>
</organism>
<dbReference type="AlphaFoldDB" id="A0A1C4W0K2"/>